<accession>A0ABQ7AZ12</accession>
<feature type="coiled-coil region" evidence="1">
    <location>
        <begin position="720"/>
        <end position="786"/>
    </location>
</feature>
<dbReference type="EMBL" id="QGKV02001556">
    <property type="protein sequence ID" value="KAF3519234.1"/>
    <property type="molecule type" value="Genomic_DNA"/>
</dbReference>
<evidence type="ECO:0000313" key="3">
    <source>
        <dbReference type="EMBL" id="KAF3519234.1"/>
    </source>
</evidence>
<feature type="region of interest" description="Disordered" evidence="2">
    <location>
        <begin position="344"/>
        <end position="368"/>
    </location>
</feature>
<organism evidence="3 4">
    <name type="scientific">Brassica cretica</name>
    <name type="common">Mustard</name>
    <dbReference type="NCBI Taxonomy" id="69181"/>
    <lineage>
        <taxon>Eukaryota</taxon>
        <taxon>Viridiplantae</taxon>
        <taxon>Streptophyta</taxon>
        <taxon>Embryophyta</taxon>
        <taxon>Tracheophyta</taxon>
        <taxon>Spermatophyta</taxon>
        <taxon>Magnoliopsida</taxon>
        <taxon>eudicotyledons</taxon>
        <taxon>Gunneridae</taxon>
        <taxon>Pentapetalae</taxon>
        <taxon>rosids</taxon>
        <taxon>malvids</taxon>
        <taxon>Brassicales</taxon>
        <taxon>Brassicaceae</taxon>
        <taxon>Brassiceae</taxon>
        <taxon>Brassica</taxon>
    </lineage>
</organism>
<keyword evidence="1" id="KW-0175">Coiled coil</keyword>
<dbReference type="Proteomes" id="UP000266723">
    <property type="component" value="Unassembled WGS sequence"/>
</dbReference>
<evidence type="ECO:0000313" key="4">
    <source>
        <dbReference type="Proteomes" id="UP000266723"/>
    </source>
</evidence>
<keyword evidence="4" id="KW-1185">Reference proteome</keyword>
<reference evidence="3 4" key="1">
    <citation type="journal article" date="2020" name="BMC Genomics">
        <title>Intraspecific diversification of the crop wild relative Brassica cretica Lam. using demographic model selection.</title>
        <authorList>
            <person name="Kioukis A."/>
            <person name="Michalopoulou V.A."/>
            <person name="Briers L."/>
            <person name="Pirintsos S."/>
            <person name="Studholme D.J."/>
            <person name="Pavlidis P."/>
            <person name="Sarris P.F."/>
        </authorList>
    </citation>
    <scope>NUCLEOTIDE SEQUENCE [LARGE SCALE GENOMIC DNA]</scope>
    <source>
        <strain evidence="4">cv. PFS-1207/04</strain>
    </source>
</reference>
<proteinExistence type="predicted"/>
<feature type="region of interest" description="Disordered" evidence="2">
    <location>
        <begin position="492"/>
        <end position="622"/>
    </location>
</feature>
<evidence type="ECO:0000256" key="1">
    <source>
        <dbReference type="SAM" id="Coils"/>
    </source>
</evidence>
<protein>
    <submittedName>
        <fullName evidence="3">Uncharacterized protein</fullName>
    </submittedName>
</protein>
<feature type="region of interest" description="Disordered" evidence="2">
    <location>
        <begin position="851"/>
        <end position="954"/>
    </location>
</feature>
<comment type="caution">
    <text evidence="3">The sequence shown here is derived from an EMBL/GenBank/DDBJ whole genome shotgun (WGS) entry which is preliminary data.</text>
</comment>
<name>A0ABQ7AZ12_BRACR</name>
<feature type="compositionally biased region" description="Basic residues" evidence="2">
    <location>
        <begin position="537"/>
        <end position="551"/>
    </location>
</feature>
<sequence length="954" mass="106551">MDPSGGVTSPHPSFPSRMFVVGEEPLGIRVTPYHKPSCITKILNASGEDEVRVIMEFPFGKLVEIAEEPSFSGWFGCFLLFRQLKVAFLCSSIVTRRLEITARPHLLVSLSITHLHLVDRNANFNLEDPQLTEKSLPDVDIGDEPMDEDKSRAWEDFVIATRRIPNIDYVVKFGVLSEKLGSTFVINVGDLSLDSREMTAIVERSSHLPSRSIGLKEFENGMTKDVLLDLVKGVTRVTRDQRKQPELEERAGKDTNRLSFLRALAPVSLWALLVATQRPNACSARSLRSDRSRAKLGRYVATELSLGTVSSLNGESRIQALNLEKADKVLLEMVMEFPLALSGKKGYKSDKRSKKTAGAGRTSRKRYKSVRVRHPNTIAYPEKFFESAQAIAAHSHLRWPDLSREWIRRQQARIARVDWESRLPVVLGPRKSRLSLFTRKQQKLLNKAREMEGVLDLSALLKGQLQMLSTKSSSAGASDARPDLVEGDVNLESLAQSPKRKATGKAKKHAVEGEQSGSLEKNAPLEEAPFSADASKVSRKKKKKKKDGKKRPREDPSIGQHETSAVVGEDDMETPVQTGSTRESSEERPKKRPRNESPSSERLAPSLVVRKDARSEGSLPKKGRIEFPDRVEFLYDEKTPLVLNPHQCAELTRQIRGGTREVPPIGDLYFKDEYIDAASASKRSDGSMNYLVEKYDSTLMQTMIQLGASEKLVRARLSVIERLRAENKKASDKSAEEKEVLRAKFEELEGKLKTDRLAKNEMMCEKTHLEQKVAVLEKEKAEFEGDRDAVVETLVKERQRLRDSRIRDVTCERVRVQAAMADKSTRCFGRVAAMERCPEKENLEVDDALAQKGGTEKEGSERPVLVFDTSSERREDEEEGSDQGRKTPSPRPNEEEVTSEIERSTSSVLPLEVNPLALVPTPVESPTVPAAEDPEDLPASNVLTGSGEDDGSVA</sequence>
<gene>
    <name evidence="3" type="ORF">DY000_02061595</name>
</gene>
<feature type="compositionally biased region" description="Basic residues" evidence="2">
    <location>
        <begin position="498"/>
        <end position="508"/>
    </location>
</feature>
<evidence type="ECO:0000256" key="2">
    <source>
        <dbReference type="SAM" id="MobiDB-lite"/>
    </source>
</evidence>